<dbReference type="PROSITE" id="PS50088">
    <property type="entry name" value="ANK_REPEAT"/>
    <property type="match status" value="4"/>
</dbReference>
<dbReference type="InterPro" id="IPR002110">
    <property type="entry name" value="Ankyrin_rpt"/>
</dbReference>
<accession>A0A0F5MPH8</accession>
<evidence type="ECO:0000313" key="5">
    <source>
        <dbReference type="Proteomes" id="UP000033358"/>
    </source>
</evidence>
<keyword evidence="2 3" id="KW-0040">ANK repeat</keyword>
<feature type="repeat" description="ANK" evidence="3">
    <location>
        <begin position="399"/>
        <end position="432"/>
    </location>
</feature>
<feature type="repeat" description="ANK" evidence="3">
    <location>
        <begin position="433"/>
        <end position="465"/>
    </location>
</feature>
<keyword evidence="5" id="KW-1185">Reference proteome</keyword>
<dbReference type="SMART" id="SM00248">
    <property type="entry name" value="ANK"/>
    <property type="match status" value="11"/>
</dbReference>
<dbReference type="PANTHER" id="PTHR24123">
    <property type="entry name" value="ANKYRIN REPEAT-CONTAINING"/>
    <property type="match status" value="1"/>
</dbReference>
<evidence type="ECO:0000256" key="2">
    <source>
        <dbReference type="ARBA" id="ARBA00023043"/>
    </source>
</evidence>
<dbReference type="Gene3D" id="1.25.40.20">
    <property type="entry name" value="Ankyrin repeat-containing domain"/>
    <property type="match status" value="2"/>
</dbReference>
<dbReference type="PROSITE" id="PS50297">
    <property type="entry name" value="ANK_REP_REGION"/>
    <property type="match status" value="3"/>
</dbReference>
<dbReference type="AlphaFoldDB" id="A0A0F5MPH8"/>
<keyword evidence="1" id="KW-0677">Repeat</keyword>
<feature type="repeat" description="ANK" evidence="3">
    <location>
        <begin position="153"/>
        <end position="180"/>
    </location>
</feature>
<dbReference type="Pfam" id="PF12796">
    <property type="entry name" value="Ank_2"/>
    <property type="match status" value="4"/>
</dbReference>
<reference evidence="4 5" key="1">
    <citation type="submission" date="2015-02" db="EMBL/GenBank/DDBJ databases">
        <title>Single cell genomics of a rare environmental alphaproteobacterium provides unique insights into Rickettsiaceae evolution.</title>
        <authorList>
            <person name="Martijn J."/>
            <person name="Schulz F."/>
            <person name="Zaremba-Niedzwiedzka K."/>
            <person name="Viklund J."/>
            <person name="Stepanauskas R."/>
            <person name="Andersson S.G.E."/>
            <person name="Horn M."/>
            <person name="Guy L."/>
            <person name="Ettema T.J.G."/>
        </authorList>
    </citation>
    <scope>NUCLEOTIDE SEQUENCE [LARGE SCALE GENOMIC DNA]</scope>
    <source>
        <strain evidence="4 5">SCGC AAA041-L04</strain>
    </source>
</reference>
<evidence type="ECO:0000256" key="1">
    <source>
        <dbReference type="ARBA" id="ARBA00022737"/>
    </source>
</evidence>
<dbReference type="PATRIC" id="fig|1607817.3.peg.203"/>
<feature type="repeat" description="ANK" evidence="3">
    <location>
        <begin position="281"/>
        <end position="313"/>
    </location>
</feature>
<evidence type="ECO:0000256" key="3">
    <source>
        <dbReference type="PROSITE-ProRule" id="PRU00023"/>
    </source>
</evidence>
<name>A0A0F5MPH8_9RICK</name>
<organism evidence="4 5">
    <name type="scientific">Candidatus Arcanibacter lacustris</name>
    <dbReference type="NCBI Taxonomy" id="1607817"/>
    <lineage>
        <taxon>Bacteria</taxon>
        <taxon>Pseudomonadati</taxon>
        <taxon>Pseudomonadota</taxon>
        <taxon>Alphaproteobacteria</taxon>
        <taxon>Rickettsiales</taxon>
        <taxon>Candidatus Arcanibacter</taxon>
    </lineage>
</organism>
<protein>
    <submittedName>
        <fullName evidence="4">Ankyrin repeats (3 copies)</fullName>
    </submittedName>
</protein>
<dbReference type="InterPro" id="IPR051165">
    <property type="entry name" value="Multifunctional_ANK_Repeat"/>
</dbReference>
<dbReference type="EMBL" id="JYHA01000029">
    <property type="protein sequence ID" value="KKB96708.1"/>
    <property type="molecule type" value="Genomic_DNA"/>
</dbReference>
<proteinExistence type="predicted"/>
<dbReference type="InterPro" id="IPR036770">
    <property type="entry name" value="Ankyrin_rpt-contain_sf"/>
</dbReference>
<dbReference type="SUPFAM" id="SSF48403">
    <property type="entry name" value="Ankyrin repeat"/>
    <property type="match status" value="2"/>
</dbReference>
<dbReference type="PANTHER" id="PTHR24123:SF141">
    <property type="entry name" value="ANKYRIN 2, ISOFORM U"/>
    <property type="match status" value="1"/>
</dbReference>
<gene>
    <name evidence="4" type="ORF">SZ25_00202</name>
</gene>
<dbReference type="Proteomes" id="UP000033358">
    <property type="component" value="Unassembled WGS sequence"/>
</dbReference>
<comment type="caution">
    <text evidence="4">The sequence shown here is derived from an EMBL/GenBank/DDBJ whole genome shotgun (WGS) entry which is preliminary data.</text>
</comment>
<evidence type="ECO:0000313" key="4">
    <source>
        <dbReference type="EMBL" id="KKB96708.1"/>
    </source>
</evidence>
<sequence length="956" mass="107632">MSGELKEVCGATFARFIEKEQIDELVSFYKQNEQSITHDSKAYILSYAVNYYLIVKNNKKGYALLTKLLEGTGIDVNIKDNQSNSLMVLVARSGNEKLFKYFVSHGAEINNIDAYNNNALEYASDSGNYDFLGYVLTLIKDREEKQGRIDKLLLHAACNNNIELVKFCLRNGADVNYSDHDKDTALIAAVLNNNLLMIKILVAHKAALSPKNIKNNDSLQLAVYLKYHETIKYFIEQYKKEDVPLEEWIEVLKFAIKYNHSDIVSNLIKKNLVKVDELLESKTTPLMLAASLDRVEIVKLLLSKGADINHVNEVGFTVLAFAARQGSVKSVEVLLSYGMIDVNCQIKNTMTALIWAAHAKPEKLDIQGPVDPMEIKQKMFDTVSLLLENGADVNAIGKDGITALITAVNKKDNLEIIELLLKYKADVNAKDNGGITALMVAVFKDQEDAFKLLINYGADVDARSNEGSSIADFASNNPNEIYLSLIRWTILNRVISEKAKKIQNSNIISNKELVVVEKVTEAVVPDQSSEEGLIEFEQNLKKILDKKANKTQVKQLIELMSVEGNLEKFEAVITNFKSEDILRIVQKLAAQEELLQSLFKIRPVKYHIISLINSREGLGKISGILEYMRYCEKDDLIKLLDEYLSTHLSIDPGLMSVWQSNVLTKINQFNQKELIFILEKLVLTACDDVNMFKIIFEKLSANLNELDPNQFLNIIFLCDTLQRSNIYSCKSFLYELLHVAKYHLDKFDSETLVDFQYYVSNLPFNEKTKDRLAVGEIVKLIDNKWTREAEESLASESDFVVKYPDLTMFLDRSIFAIKSFIEEGGLLGSCAAIYSQLTQGWAINRIPKALYVSVLDLYSQIKNYQDNINHEDNALSKLYDLLLALNIQFENTGGFYGPTYYPGYPVPNPDDYSGGGGGDVGVVGAGNNYLPDSSVVINIPVVMGANFTEEAYDKYA</sequence>